<keyword evidence="8" id="KW-1185">Reference proteome</keyword>
<keyword evidence="5" id="KW-0574">Periplasm</keyword>
<dbReference type="CDD" id="cd01005">
    <property type="entry name" value="PBP2_CysP"/>
    <property type="match status" value="1"/>
</dbReference>
<evidence type="ECO:0000256" key="2">
    <source>
        <dbReference type="ARBA" id="ARBA00006099"/>
    </source>
</evidence>
<organism evidence="7 8">
    <name type="scientific">Caproicibacterium argilliputei</name>
    <dbReference type="NCBI Taxonomy" id="3030016"/>
    <lineage>
        <taxon>Bacteria</taxon>
        <taxon>Bacillati</taxon>
        <taxon>Bacillota</taxon>
        <taxon>Clostridia</taxon>
        <taxon>Eubacteriales</taxon>
        <taxon>Oscillospiraceae</taxon>
        <taxon>Caproicibacterium</taxon>
    </lineage>
</organism>
<dbReference type="NCBIfam" id="TIGR00971">
    <property type="entry name" value="3a0106s03"/>
    <property type="match status" value="1"/>
</dbReference>
<evidence type="ECO:0000256" key="4">
    <source>
        <dbReference type="ARBA" id="ARBA00022729"/>
    </source>
</evidence>
<evidence type="ECO:0000256" key="3">
    <source>
        <dbReference type="ARBA" id="ARBA00022448"/>
    </source>
</evidence>
<dbReference type="Gene3D" id="3.40.190.10">
    <property type="entry name" value="Periplasmic binding protein-like II"/>
    <property type="match status" value="2"/>
</dbReference>
<dbReference type="PROSITE" id="PS51257">
    <property type="entry name" value="PROKAR_LIPOPROTEIN"/>
    <property type="match status" value="1"/>
</dbReference>
<gene>
    <name evidence="7" type="ORF">PXC00_10990</name>
</gene>
<evidence type="ECO:0000313" key="8">
    <source>
        <dbReference type="Proteomes" id="UP001300604"/>
    </source>
</evidence>
<dbReference type="GO" id="GO:0140104">
    <property type="term" value="F:molecular carrier activity"/>
    <property type="evidence" value="ECO:0007669"/>
    <property type="project" value="InterPro"/>
</dbReference>
<comment type="similarity">
    <text evidence="2">Belongs to the prokaryotic sulfate-binding protein family.</text>
</comment>
<dbReference type="GO" id="GO:0042597">
    <property type="term" value="C:periplasmic space"/>
    <property type="evidence" value="ECO:0007669"/>
    <property type="project" value="UniProtKB-SubCell"/>
</dbReference>
<name>A0AA97D8N6_9FIRM</name>
<reference evidence="7" key="1">
    <citation type="submission" date="2023-09" db="EMBL/GenBank/DDBJ databases">
        <authorList>
            <person name="Zeng C."/>
        </authorList>
    </citation>
    <scope>NUCLEOTIDE SEQUENCE</scope>
    <source>
        <strain evidence="7">ZCY20-5</strain>
    </source>
</reference>
<protein>
    <submittedName>
        <fullName evidence="7">Sulfate ABC transporter substrate-binding protein</fullName>
    </submittedName>
</protein>
<keyword evidence="3" id="KW-0813">Transport</keyword>
<evidence type="ECO:0000256" key="6">
    <source>
        <dbReference type="SAM" id="SignalP"/>
    </source>
</evidence>
<dbReference type="AlphaFoldDB" id="A0AA97D8N6"/>
<dbReference type="KEGG" id="carl:PXC00_10990"/>
<evidence type="ECO:0000256" key="1">
    <source>
        <dbReference type="ARBA" id="ARBA00004418"/>
    </source>
</evidence>
<dbReference type="RefSeq" id="WP_275845151.1">
    <property type="nucleotide sequence ID" value="NZ_CP135996.1"/>
</dbReference>
<sequence>MGNRKLLHTRTIACGLLAAGLLNLFAGCGSRAQQASLSGSAAVSIVNVSYDATREFYEEYNALFQTYWAKKTGQNVEVTQSHGGSGKQARSVLAGNEADVVTLALESDVDELQKAGLTADGWIHQLPSDSAPYTSTIVFLVRKGNPKNIKDWNDVVKSGRQVITPNPKSSGGAKWNFLAAWAYADRLYGGEESKDLAFMKALYRNVSVLDSGSRGAAATFVENGQGDVLLTWENEAFLAMREHPGAFEVVTPSVSILAQPSVAVVHTYAKKHGTEKVAKAYLQYLYSDEAQRLEAQNGYRPTNKKILQEFRRNFDLKVQLVTIADAFGGWSKADQKFFADGAVFDQIYEK</sequence>
<reference evidence="7" key="2">
    <citation type="submission" date="2024-06" db="EMBL/GenBank/DDBJ databases">
        <title>Caproicibacterium argilliputei sp. nov, a novel caproic acid producing anaerobic bacterium isolated from pit mud.</title>
        <authorList>
            <person name="Xia S."/>
        </authorList>
    </citation>
    <scope>NUCLEOTIDE SEQUENCE</scope>
    <source>
        <strain evidence="7">ZCY20-5</strain>
    </source>
</reference>
<comment type="subcellular location">
    <subcellularLocation>
        <location evidence="1">Periplasm</location>
    </subcellularLocation>
</comment>
<evidence type="ECO:0000313" key="7">
    <source>
        <dbReference type="EMBL" id="WOC31722.1"/>
    </source>
</evidence>
<dbReference type="EMBL" id="CP135996">
    <property type="protein sequence ID" value="WOC31722.1"/>
    <property type="molecule type" value="Genomic_DNA"/>
</dbReference>
<feature type="chain" id="PRO_5041735397" evidence="6">
    <location>
        <begin position="27"/>
        <end position="350"/>
    </location>
</feature>
<dbReference type="SUPFAM" id="SSF53850">
    <property type="entry name" value="Periplasmic binding protein-like II"/>
    <property type="match status" value="1"/>
</dbReference>
<proteinExistence type="inferred from homology"/>
<dbReference type="GO" id="GO:1902358">
    <property type="term" value="P:sulfate transmembrane transport"/>
    <property type="evidence" value="ECO:0007669"/>
    <property type="project" value="InterPro"/>
</dbReference>
<keyword evidence="4 6" id="KW-0732">Signal</keyword>
<dbReference type="Pfam" id="PF13531">
    <property type="entry name" value="SBP_bac_11"/>
    <property type="match status" value="1"/>
</dbReference>
<dbReference type="InterPro" id="IPR005669">
    <property type="entry name" value="Thiosulph/SO4-bd"/>
</dbReference>
<dbReference type="NCBIfam" id="NF008022">
    <property type="entry name" value="PRK10752.1"/>
    <property type="match status" value="1"/>
</dbReference>
<dbReference type="PANTHER" id="PTHR30368">
    <property type="entry name" value="SULFATE-BINDING PROTEIN"/>
    <property type="match status" value="1"/>
</dbReference>
<accession>A0AA97D8N6</accession>
<evidence type="ECO:0000256" key="5">
    <source>
        <dbReference type="ARBA" id="ARBA00022764"/>
    </source>
</evidence>
<dbReference type="PANTHER" id="PTHR30368:SF2">
    <property type="entry name" value="SULFATE-BINDING PROTEIN"/>
    <property type="match status" value="1"/>
</dbReference>
<feature type="signal peptide" evidence="6">
    <location>
        <begin position="1"/>
        <end position="26"/>
    </location>
</feature>
<dbReference type="Proteomes" id="UP001300604">
    <property type="component" value="Chromosome"/>
</dbReference>